<keyword evidence="6" id="KW-1185">Reference proteome</keyword>
<reference evidence="3 6" key="3">
    <citation type="submission" date="2024-01" db="EMBL/GenBank/DDBJ databases">
        <title>The diversity of rhizobia nodulating Mimosa spp. in eleven states of Brazil covering several biomes is determined by host plant, location, and edaphic factors.</title>
        <authorList>
            <person name="Rouws L."/>
            <person name="Barauna A."/>
            <person name="Beukes C."/>
            <person name="De Faria S.M."/>
            <person name="Gross E."/>
            <person name="Dos Reis Junior F.B."/>
            <person name="Simon M."/>
            <person name="Maluk M."/>
            <person name="Odee D.W."/>
            <person name="Kenicer G."/>
            <person name="Young J.P.W."/>
            <person name="Reis V.M."/>
            <person name="Zilli J."/>
            <person name="James E.K."/>
        </authorList>
    </citation>
    <scope>NUCLEOTIDE SEQUENCE [LARGE SCALE GENOMIC DNA]</scope>
    <source>
        <strain evidence="3 6">JPY530</strain>
    </source>
</reference>
<accession>A0A5C6V0W3</accession>
<protein>
    <submittedName>
        <fullName evidence="4">Aminopeptidase P family protein</fullName>
    </submittedName>
    <submittedName>
        <fullName evidence="3">Xaa-Pro peptidase family protein</fullName>
    </submittedName>
</protein>
<dbReference type="InterPro" id="IPR000994">
    <property type="entry name" value="Pept_M24"/>
</dbReference>
<dbReference type="Pfam" id="PF01321">
    <property type="entry name" value="Creatinase_N"/>
    <property type="match status" value="1"/>
</dbReference>
<dbReference type="InterPro" id="IPR036005">
    <property type="entry name" value="Creatinase/aminopeptidase-like"/>
</dbReference>
<reference evidence="4 5" key="1">
    <citation type="journal article" date="2018" name="Int. J. Syst. Evol. Microbiol.">
        <title>Paraburkholderia azotifigens sp. nov., a nitrogen-fixing bacterium isolated from paddy soil.</title>
        <authorList>
            <person name="Choi G.M."/>
            <person name="Im W.T."/>
        </authorList>
    </citation>
    <scope>NUCLEOTIDE SEQUENCE [LARGE SCALE GENOMIC DNA]</scope>
    <source>
        <strain evidence="4 5">NF 2-5-3</strain>
    </source>
</reference>
<feature type="domain" description="Peptidase M24" evidence="1">
    <location>
        <begin position="195"/>
        <end position="401"/>
    </location>
</feature>
<evidence type="ECO:0000313" key="5">
    <source>
        <dbReference type="Proteomes" id="UP000321776"/>
    </source>
</evidence>
<organism evidence="4 5">
    <name type="scientific">Paraburkholderia azotifigens</name>
    <dbReference type="NCBI Taxonomy" id="2057004"/>
    <lineage>
        <taxon>Bacteria</taxon>
        <taxon>Pseudomonadati</taxon>
        <taxon>Pseudomonadota</taxon>
        <taxon>Betaproteobacteria</taxon>
        <taxon>Burkholderiales</taxon>
        <taxon>Burkholderiaceae</taxon>
        <taxon>Paraburkholderia</taxon>
    </lineage>
</organism>
<gene>
    <name evidence="4" type="ORF">FRZ40_32975</name>
    <name evidence="3" type="ORF">V4C56_01950</name>
</gene>
<evidence type="ECO:0000259" key="2">
    <source>
        <dbReference type="Pfam" id="PF01321"/>
    </source>
</evidence>
<dbReference type="Proteomes" id="UP001481677">
    <property type="component" value="Unassembled WGS sequence"/>
</dbReference>
<evidence type="ECO:0000313" key="4">
    <source>
        <dbReference type="EMBL" id="TXC79222.1"/>
    </source>
</evidence>
<keyword evidence="4" id="KW-0645">Protease</keyword>
<dbReference type="AlphaFoldDB" id="A0A5C6V0W3"/>
<proteinExistence type="predicted"/>
<sequence>MTTLDWHRERHDPGELQLLDRTMHGSDIDLVSVRAYRLGRVRAEMRKRDIAALIICDPVNIRYATGARNMQIFCARNTPSRYLIVTETRTILFEFTGCEHLADGLETIDEVRPSSTASFVAAGPAIAARETAWAAGMAATLTELVGAKPTVGIERMNAGAALALAGHGVRLVDAQEPIEMARAIKSAEELKCVIASLRATEAAVGKLRDAIRPGMSENELWSVLHQSVIAQDGDYVETRLLSAGRRTNPWFQETSSHVIEPNQLIALDTDVVGCHGYYSDFSRTFHAGPDKPGENQCTLYKLAHEQVHHNIGIIRPGMTFREYSDKAWNIPDKYHANRYYLSAHGCGMTGEYPYLYHHSDFGASGYDGEIQPGMTLCVESYIGEQGGQEGVKLEQQLLVTETGTRLLSLFPFEETLLR</sequence>
<evidence type="ECO:0000259" key="1">
    <source>
        <dbReference type="Pfam" id="PF00557"/>
    </source>
</evidence>
<dbReference type="SUPFAM" id="SSF55920">
    <property type="entry name" value="Creatinase/aminopeptidase"/>
    <property type="match status" value="1"/>
</dbReference>
<dbReference type="EMBL" id="JAZHGA010000001">
    <property type="protein sequence ID" value="MEM5338383.1"/>
    <property type="molecule type" value="Genomic_DNA"/>
</dbReference>
<keyword evidence="4" id="KW-0378">Hydrolase</keyword>
<dbReference type="Gene3D" id="3.40.350.10">
    <property type="entry name" value="Creatinase/prolidase N-terminal domain"/>
    <property type="match status" value="1"/>
</dbReference>
<dbReference type="Gene3D" id="3.90.230.10">
    <property type="entry name" value="Creatinase/methionine aminopeptidase superfamily"/>
    <property type="match status" value="1"/>
</dbReference>
<dbReference type="SUPFAM" id="SSF53092">
    <property type="entry name" value="Creatinase/prolidase N-terminal domain"/>
    <property type="match status" value="1"/>
</dbReference>
<dbReference type="PANTHER" id="PTHR46112:SF2">
    <property type="entry name" value="XAA-PRO AMINOPEPTIDASE P-RELATED"/>
    <property type="match status" value="1"/>
</dbReference>
<dbReference type="RefSeq" id="WP_147237009.1">
    <property type="nucleotide sequence ID" value="NZ_JAZHFZ010000001.1"/>
</dbReference>
<evidence type="ECO:0000313" key="6">
    <source>
        <dbReference type="Proteomes" id="UP001481677"/>
    </source>
</evidence>
<feature type="domain" description="Creatinase N-terminal" evidence="2">
    <location>
        <begin position="37"/>
        <end position="184"/>
    </location>
</feature>
<evidence type="ECO:0000313" key="3">
    <source>
        <dbReference type="EMBL" id="MEM5338383.1"/>
    </source>
</evidence>
<reference evidence="4" key="2">
    <citation type="submission" date="2019-08" db="EMBL/GenBank/DDBJ databases">
        <authorList>
            <person name="Im W.-T."/>
        </authorList>
    </citation>
    <scope>NUCLEOTIDE SEQUENCE</scope>
    <source>
        <strain evidence="4">NF 2-5-3</strain>
    </source>
</reference>
<dbReference type="InterPro" id="IPR000587">
    <property type="entry name" value="Creatinase_N"/>
</dbReference>
<dbReference type="PANTHER" id="PTHR46112">
    <property type="entry name" value="AMINOPEPTIDASE"/>
    <property type="match status" value="1"/>
</dbReference>
<dbReference type="InterPro" id="IPR050659">
    <property type="entry name" value="Peptidase_M24B"/>
</dbReference>
<name>A0A5C6V0W3_9BURK</name>
<keyword evidence="4" id="KW-0031">Aminopeptidase</keyword>
<dbReference type="EMBL" id="VOQS01000005">
    <property type="protein sequence ID" value="TXC79222.1"/>
    <property type="molecule type" value="Genomic_DNA"/>
</dbReference>
<dbReference type="Pfam" id="PF00557">
    <property type="entry name" value="Peptidase_M24"/>
    <property type="match status" value="1"/>
</dbReference>
<comment type="caution">
    <text evidence="4">The sequence shown here is derived from an EMBL/GenBank/DDBJ whole genome shotgun (WGS) entry which is preliminary data.</text>
</comment>
<dbReference type="Proteomes" id="UP000321776">
    <property type="component" value="Unassembled WGS sequence"/>
</dbReference>
<dbReference type="InterPro" id="IPR029149">
    <property type="entry name" value="Creatin/AminoP/Spt16_N"/>
</dbReference>
<dbReference type="CDD" id="cd01066">
    <property type="entry name" value="APP_MetAP"/>
    <property type="match status" value="1"/>
</dbReference>
<dbReference type="GO" id="GO:0004177">
    <property type="term" value="F:aminopeptidase activity"/>
    <property type="evidence" value="ECO:0007669"/>
    <property type="project" value="UniProtKB-KW"/>
</dbReference>